<name>A0AA40K7H0_9PEZI</name>
<protein>
    <submittedName>
        <fullName evidence="2">Uncharacterized protein</fullName>
    </submittedName>
</protein>
<dbReference type="EMBL" id="JAUKTV010000001">
    <property type="protein sequence ID" value="KAK0748799.1"/>
    <property type="molecule type" value="Genomic_DNA"/>
</dbReference>
<gene>
    <name evidence="2" type="ORF">B0T21DRAFT_407282</name>
</gene>
<sequence length="163" mass="17538">MASSRTPAATAAPAPAHEEGLTLTPTHRAAAPTPAHEEQGLTLTPAQITASARAFAILAPASLGLIPFTGEKWQLDWLYLTNRRELFPPSPMMDYTTSPAGLPVLCPSCRAYFRLFTPPEGIAVPDARVYGPPRQCAFHRVYEYSVNHTSDECGMSVGPDDGD</sequence>
<accession>A0AA40K7H0</accession>
<dbReference type="AlphaFoldDB" id="A0AA40K7H0"/>
<evidence type="ECO:0000313" key="2">
    <source>
        <dbReference type="EMBL" id="KAK0748799.1"/>
    </source>
</evidence>
<proteinExistence type="predicted"/>
<keyword evidence="3" id="KW-1185">Reference proteome</keyword>
<dbReference type="Proteomes" id="UP001172159">
    <property type="component" value="Unassembled WGS sequence"/>
</dbReference>
<evidence type="ECO:0000256" key="1">
    <source>
        <dbReference type="SAM" id="MobiDB-lite"/>
    </source>
</evidence>
<comment type="caution">
    <text evidence="2">The sequence shown here is derived from an EMBL/GenBank/DDBJ whole genome shotgun (WGS) entry which is preliminary data.</text>
</comment>
<evidence type="ECO:0000313" key="3">
    <source>
        <dbReference type="Proteomes" id="UP001172159"/>
    </source>
</evidence>
<organism evidence="2 3">
    <name type="scientific">Apiosordaria backusii</name>
    <dbReference type="NCBI Taxonomy" id="314023"/>
    <lineage>
        <taxon>Eukaryota</taxon>
        <taxon>Fungi</taxon>
        <taxon>Dikarya</taxon>
        <taxon>Ascomycota</taxon>
        <taxon>Pezizomycotina</taxon>
        <taxon>Sordariomycetes</taxon>
        <taxon>Sordariomycetidae</taxon>
        <taxon>Sordariales</taxon>
        <taxon>Lasiosphaeriaceae</taxon>
        <taxon>Apiosordaria</taxon>
    </lineage>
</organism>
<feature type="region of interest" description="Disordered" evidence="1">
    <location>
        <begin position="1"/>
        <end position="20"/>
    </location>
</feature>
<reference evidence="2" key="1">
    <citation type="submission" date="2023-06" db="EMBL/GenBank/DDBJ databases">
        <title>Genome-scale phylogeny and comparative genomics of the fungal order Sordariales.</title>
        <authorList>
            <consortium name="Lawrence Berkeley National Laboratory"/>
            <person name="Hensen N."/>
            <person name="Bonometti L."/>
            <person name="Westerberg I."/>
            <person name="Brannstrom I.O."/>
            <person name="Guillou S."/>
            <person name="Cros-Aarteil S."/>
            <person name="Calhoun S."/>
            <person name="Haridas S."/>
            <person name="Kuo A."/>
            <person name="Mondo S."/>
            <person name="Pangilinan J."/>
            <person name="Riley R."/>
            <person name="Labutti K."/>
            <person name="Andreopoulos B."/>
            <person name="Lipzen A."/>
            <person name="Chen C."/>
            <person name="Yanf M."/>
            <person name="Daum C."/>
            <person name="Ng V."/>
            <person name="Clum A."/>
            <person name="Steindorff A."/>
            <person name="Ohm R."/>
            <person name="Martin F."/>
            <person name="Silar P."/>
            <person name="Natvig D."/>
            <person name="Lalanne C."/>
            <person name="Gautier V."/>
            <person name="Ament-Velasquez S.L."/>
            <person name="Kruys A."/>
            <person name="Hutchinson M.I."/>
            <person name="Powell A.J."/>
            <person name="Barry K."/>
            <person name="Miller A.N."/>
            <person name="Grigoriev I.V."/>
            <person name="Debuchy R."/>
            <person name="Gladieux P."/>
            <person name="Thoren M.H."/>
            <person name="Johannesson H."/>
        </authorList>
    </citation>
    <scope>NUCLEOTIDE SEQUENCE</scope>
    <source>
        <strain evidence="2">CBS 540.89</strain>
    </source>
</reference>